<organism evidence="7 8">
    <name type="scientific">Paraphaeosphaeria minitans</name>
    <dbReference type="NCBI Taxonomy" id="565426"/>
    <lineage>
        <taxon>Eukaryota</taxon>
        <taxon>Fungi</taxon>
        <taxon>Dikarya</taxon>
        <taxon>Ascomycota</taxon>
        <taxon>Pezizomycotina</taxon>
        <taxon>Dothideomycetes</taxon>
        <taxon>Pleosporomycetidae</taxon>
        <taxon>Pleosporales</taxon>
        <taxon>Massarineae</taxon>
        <taxon>Didymosphaeriaceae</taxon>
        <taxon>Paraphaeosphaeria</taxon>
    </lineage>
</organism>
<dbReference type="PROSITE" id="PS00463">
    <property type="entry name" value="ZN2_CY6_FUNGAL_1"/>
    <property type="match status" value="1"/>
</dbReference>
<dbReference type="GO" id="GO:0008270">
    <property type="term" value="F:zinc ion binding"/>
    <property type="evidence" value="ECO:0007669"/>
    <property type="project" value="InterPro"/>
</dbReference>
<dbReference type="CDD" id="cd00067">
    <property type="entry name" value="GAL4"/>
    <property type="match status" value="1"/>
</dbReference>
<feature type="region of interest" description="Disordered" evidence="5">
    <location>
        <begin position="1"/>
        <end position="32"/>
    </location>
</feature>
<evidence type="ECO:0000256" key="1">
    <source>
        <dbReference type="ARBA" id="ARBA00023015"/>
    </source>
</evidence>
<dbReference type="PROSITE" id="PS50048">
    <property type="entry name" value="ZN2_CY6_FUNGAL_2"/>
    <property type="match status" value="1"/>
</dbReference>
<evidence type="ECO:0000256" key="4">
    <source>
        <dbReference type="ARBA" id="ARBA00023242"/>
    </source>
</evidence>
<dbReference type="GO" id="GO:0000981">
    <property type="term" value="F:DNA-binding transcription factor activity, RNA polymerase II-specific"/>
    <property type="evidence" value="ECO:0007669"/>
    <property type="project" value="InterPro"/>
</dbReference>
<reference evidence="7" key="1">
    <citation type="journal article" date="2020" name="Mol. Plant Microbe Interact.">
        <title>Genome Sequence of the Biocontrol Agent Coniothyrium minitans strain Conio (IMI 134523).</title>
        <authorList>
            <person name="Patel D."/>
            <person name="Shittu T.A."/>
            <person name="Baroncelli R."/>
            <person name="Muthumeenakshi S."/>
            <person name="Osborne T.H."/>
            <person name="Janganan T.K."/>
            <person name="Sreenivasaprasad S."/>
        </authorList>
    </citation>
    <scope>NUCLEOTIDE SEQUENCE</scope>
    <source>
        <strain evidence="7">Conio</strain>
    </source>
</reference>
<dbReference type="Pfam" id="PF00172">
    <property type="entry name" value="Zn_clus"/>
    <property type="match status" value="1"/>
</dbReference>
<dbReference type="Gene3D" id="4.10.240.10">
    <property type="entry name" value="Zn(2)-C6 fungal-type DNA-binding domain"/>
    <property type="match status" value="1"/>
</dbReference>
<name>A0A9P6G484_9PLEO</name>
<sequence length="103" mass="11912">MNSQPYARKVAIPRLAMPDQDQKPPRSRHAKHRVQKACNNCHKRKGKCNGERPHCRYCVDHHMPCTYSQARSDRLKKYVSQTLKIAPLIPLELSIKTVGSFLF</sequence>
<evidence type="ECO:0000259" key="6">
    <source>
        <dbReference type="PROSITE" id="PS50048"/>
    </source>
</evidence>
<dbReference type="SMART" id="SM00066">
    <property type="entry name" value="GAL4"/>
    <property type="match status" value="1"/>
</dbReference>
<dbReference type="AlphaFoldDB" id="A0A9P6G484"/>
<accession>A0A9P6G484</accession>
<feature type="domain" description="Zn(2)-C6 fungal-type" evidence="6">
    <location>
        <begin position="37"/>
        <end position="67"/>
    </location>
</feature>
<evidence type="ECO:0000313" key="7">
    <source>
        <dbReference type="EMBL" id="KAF9728639.1"/>
    </source>
</evidence>
<dbReference type="EMBL" id="WJXW01000019">
    <property type="protein sequence ID" value="KAF9728639.1"/>
    <property type="molecule type" value="Genomic_DNA"/>
</dbReference>
<dbReference type="Proteomes" id="UP000756921">
    <property type="component" value="Unassembled WGS sequence"/>
</dbReference>
<dbReference type="OrthoDB" id="10261408at2759"/>
<dbReference type="PANTHER" id="PTHR47424">
    <property type="entry name" value="REGULATORY PROTEIN GAL4"/>
    <property type="match status" value="1"/>
</dbReference>
<dbReference type="GO" id="GO:0000978">
    <property type="term" value="F:RNA polymerase II cis-regulatory region sequence-specific DNA binding"/>
    <property type="evidence" value="ECO:0007669"/>
    <property type="project" value="TreeGrafter"/>
</dbReference>
<dbReference type="GO" id="GO:0000435">
    <property type="term" value="P:positive regulation of transcription from RNA polymerase II promoter by galactose"/>
    <property type="evidence" value="ECO:0007669"/>
    <property type="project" value="TreeGrafter"/>
</dbReference>
<keyword evidence="4" id="KW-0539">Nucleus</keyword>
<comment type="caution">
    <text evidence="7">The sequence shown here is derived from an EMBL/GenBank/DDBJ whole genome shotgun (WGS) entry which is preliminary data.</text>
</comment>
<evidence type="ECO:0000256" key="5">
    <source>
        <dbReference type="SAM" id="MobiDB-lite"/>
    </source>
</evidence>
<proteinExistence type="predicted"/>
<keyword evidence="3" id="KW-0804">Transcription</keyword>
<evidence type="ECO:0000313" key="8">
    <source>
        <dbReference type="Proteomes" id="UP000756921"/>
    </source>
</evidence>
<evidence type="ECO:0000256" key="2">
    <source>
        <dbReference type="ARBA" id="ARBA00023125"/>
    </source>
</evidence>
<gene>
    <name evidence="7" type="ORF">PMIN01_13467</name>
</gene>
<dbReference type="GO" id="GO:0005634">
    <property type="term" value="C:nucleus"/>
    <property type="evidence" value="ECO:0007669"/>
    <property type="project" value="TreeGrafter"/>
</dbReference>
<protein>
    <recommendedName>
        <fullName evidence="6">Zn(2)-C6 fungal-type domain-containing protein</fullName>
    </recommendedName>
</protein>
<keyword evidence="8" id="KW-1185">Reference proteome</keyword>
<dbReference type="InterPro" id="IPR036864">
    <property type="entry name" value="Zn2-C6_fun-type_DNA-bd_sf"/>
</dbReference>
<keyword evidence="1" id="KW-0805">Transcription regulation</keyword>
<dbReference type="SUPFAM" id="SSF57701">
    <property type="entry name" value="Zn2/Cys6 DNA-binding domain"/>
    <property type="match status" value="1"/>
</dbReference>
<dbReference type="InterPro" id="IPR001138">
    <property type="entry name" value="Zn2Cys6_DnaBD"/>
</dbReference>
<dbReference type="InterPro" id="IPR051127">
    <property type="entry name" value="Fungal_SecMet_Regulators"/>
</dbReference>
<evidence type="ECO:0000256" key="3">
    <source>
        <dbReference type="ARBA" id="ARBA00023163"/>
    </source>
</evidence>
<keyword evidence="2" id="KW-0238">DNA-binding</keyword>
<dbReference type="PANTHER" id="PTHR47424:SF3">
    <property type="entry name" value="REGULATORY PROTEIN GAL4"/>
    <property type="match status" value="1"/>
</dbReference>